<dbReference type="InterPro" id="IPR050107">
    <property type="entry name" value="ABC_carbohydrate_import_ATPase"/>
</dbReference>
<evidence type="ECO:0000313" key="7">
    <source>
        <dbReference type="Proteomes" id="UP001595696"/>
    </source>
</evidence>
<name>A0ABV8DND9_9NOCA</name>
<dbReference type="PANTHER" id="PTHR43790:SF9">
    <property type="entry name" value="GALACTOFURANOSE TRANSPORTER ATP-BINDING PROTEIN YTFR"/>
    <property type="match status" value="1"/>
</dbReference>
<dbReference type="Pfam" id="PF00005">
    <property type="entry name" value="ABC_tran"/>
    <property type="match status" value="2"/>
</dbReference>
<dbReference type="SUPFAM" id="SSF52540">
    <property type="entry name" value="P-loop containing nucleoside triphosphate hydrolases"/>
    <property type="match status" value="2"/>
</dbReference>
<keyword evidence="7" id="KW-1185">Reference proteome</keyword>
<dbReference type="CDD" id="cd03215">
    <property type="entry name" value="ABC_Carb_Monos_II"/>
    <property type="match status" value="1"/>
</dbReference>
<dbReference type="RefSeq" id="WP_378611261.1">
    <property type="nucleotide sequence ID" value="NZ_JBHSAX010000005.1"/>
</dbReference>
<dbReference type="Proteomes" id="UP001595696">
    <property type="component" value="Unassembled WGS sequence"/>
</dbReference>
<accession>A0ABV8DND9</accession>
<feature type="domain" description="ABC transporter" evidence="5">
    <location>
        <begin position="263"/>
        <end position="506"/>
    </location>
</feature>
<dbReference type="CDD" id="cd03216">
    <property type="entry name" value="ABC_Carb_Monos_I"/>
    <property type="match status" value="1"/>
</dbReference>
<dbReference type="EMBL" id="JBHSAX010000005">
    <property type="protein sequence ID" value="MFC3961511.1"/>
    <property type="molecule type" value="Genomic_DNA"/>
</dbReference>
<protein>
    <submittedName>
        <fullName evidence="6">Sugar ABC transporter ATP-binding protein</fullName>
    </submittedName>
</protein>
<evidence type="ECO:0000256" key="3">
    <source>
        <dbReference type="ARBA" id="ARBA00022741"/>
    </source>
</evidence>
<sequence>MTADRPAVPDVGAAAPLALEMTGIVKSFGGARALDGVDFRVGDRVVHALLGMNGAGKSTLIQVLSGAIAPDAGTIRIGGQPVAHGGPRAARAAGIATVYQKRTLVPALTVAENLLLGRLPRLRGAVSWREAGTIARRMLDDLELDIDPQVTVDTLGPGQQTLVEIARETHRGGRLLVLDEPTATLGGHDAALIHRLVRSLTERMSIVYISHHLDEVMRISDAVTVLRDGRTVLDAATAELTSHEIVHAMVGSAVVNERPARAPRGHDPVLRIRGLARPGRLRPLDLTVDAGEIVAVLGPAGDGQQELFPFLSGLRRGYEGSVTVRDNPIRPDRVAETLRSGLRCVTGDRLGQGLVPELSVSENITALDPAARGPIVNWKRLRERAGAARERFGVVTLQSDPPVVSLSGGNQQKVLLGKWLSGTDLSACLLEEPTAGVDVSAKSDIHALIDELAGAGVAILIASCDIDEVLRLADRIVVVRDGGVVAEVSADDLTHPELTHLLLGGTS</sequence>
<evidence type="ECO:0000256" key="2">
    <source>
        <dbReference type="ARBA" id="ARBA00022737"/>
    </source>
</evidence>
<keyword evidence="2" id="KW-0677">Repeat</keyword>
<dbReference type="PROSITE" id="PS50893">
    <property type="entry name" value="ABC_TRANSPORTER_2"/>
    <property type="match status" value="2"/>
</dbReference>
<keyword evidence="3" id="KW-0547">Nucleotide-binding</keyword>
<dbReference type="InterPro" id="IPR017871">
    <property type="entry name" value="ABC_transporter-like_CS"/>
</dbReference>
<dbReference type="Gene3D" id="3.40.50.300">
    <property type="entry name" value="P-loop containing nucleotide triphosphate hydrolases"/>
    <property type="match status" value="2"/>
</dbReference>
<reference evidence="7" key="1">
    <citation type="journal article" date="2019" name="Int. J. Syst. Evol. Microbiol.">
        <title>The Global Catalogue of Microorganisms (GCM) 10K type strain sequencing project: providing services to taxonomists for standard genome sequencing and annotation.</title>
        <authorList>
            <consortium name="The Broad Institute Genomics Platform"/>
            <consortium name="The Broad Institute Genome Sequencing Center for Infectious Disease"/>
            <person name="Wu L."/>
            <person name="Ma J."/>
        </authorList>
    </citation>
    <scope>NUCLEOTIDE SEQUENCE [LARGE SCALE GENOMIC DNA]</scope>
    <source>
        <strain evidence="7">CGMCC 4.7330</strain>
    </source>
</reference>
<dbReference type="SMART" id="SM00382">
    <property type="entry name" value="AAA"/>
    <property type="match status" value="1"/>
</dbReference>
<evidence type="ECO:0000256" key="1">
    <source>
        <dbReference type="ARBA" id="ARBA00022448"/>
    </source>
</evidence>
<dbReference type="GO" id="GO:0005524">
    <property type="term" value="F:ATP binding"/>
    <property type="evidence" value="ECO:0007669"/>
    <property type="project" value="UniProtKB-KW"/>
</dbReference>
<dbReference type="PROSITE" id="PS00211">
    <property type="entry name" value="ABC_TRANSPORTER_1"/>
    <property type="match status" value="1"/>
</dbReference>
<evidence type="ECO:0000259" key="5">
    <source>
        <dbReference type="PROSITE" id="PS50893"/>
    </source>
</evidence>
<keyword evidence="4 6" id="KW-0067">ATP-binding</keyword>
<comment type="caution">
    <text evidence="6">The sequence shown here is derived from an EMBL/GenBank/DDBJ whole genome shotgun (WGS) entry which is preliminary data.</text>
</comment>
<dbReference type="InterPro" id="IPR027417">
    <property type="entry name" value="P-loop_NTPase"/>
</dbReference>
<gene>
    <name evidence="6" type="ORF">ACFO0B_05855</name>
</gene>
<feature type="domain" description="ABC transporter" evidence="5">
    <location>
        <begin position="19"/>
        <end position="253"/>
    </location>
</feature>
<dbReference type="PANTHER" id="PTHR43790">
    <property type="entry name" value="CARBOHYDRATE TRANSPORT ATP-BINDING PROTEIN MG119-RELATED"/>
    <property type="match status" value="1"/>
</dbReference>
<proteinExistence type="predicted"/>
<keyword evidence="1" id="KW-0813">Transport</keyword>
<dbReference type="InterPro" id="IPR003439">
    <property type="entry name" value="ABC_transporter-like_ATP-bd"/>
</dbReference>
<organism evidence="6 7">
    <name type="scientific">Nocardia jiangsuensis</name>
    <dbReference type="NCBI Taxonomy" id="1691563"/>
    <lineage>
        <taxon>Bacteria</taxon>
        <taxon>Bacillati</taxon>
        <taxon>Actinomycetota</taxon>
        <taxon>Actinomycetes</taxon>
        <taxon>Mycobacteriales</taxon>
        <taxon>Nocardiaceae</taxon>
        <taxon>Nocardia</taxon>
    </lineage>
</organism>
<dbReference type="InterPro" id="IPR003593">
    <property type="entry name" value="AAA+_ATPase"/>
</dbReference>
<evidence type="ECO:0000256" key="4">
    <source>
        <dbReference type="ARBA" id="ARBA00022840"/>
    </source>
</evidence>
<evidence type="ECO:0000313" key="6">
    <source>
        <dbReference type="EMBL" id="MFC3961511.1"/>
    </source>
</evidence>